<feature type="compositionally biased region" description="Low complexity" evidence="1">
    <location>
        <begin position="72"/>
        <end position="81"/>
    </location>
</feature>
<organism evidence="2 3">
    <name type="scientific">Trichoderma ghanense</name>
    <dbReference type="NCBI Taxonomy" id="65468"/>
    <lineage>
        <taxon>Eukaryota</taxon>
        <taxon>Fungi</taxon>
        <taxon>Dikarya</taxon>
        <taxon>Ascomycota</taxon>
        <taxon>Pezizomycotina</taxon>
        <taxon>Sordariomycetes</taxon>
        <taxon>Hypocreomycetidae</taxon>
        <taxon>Hypocreales</taxon>
        <taxon>Hypocreaceae</taxon>
        <taxon>Trichoderma</taxon>
    </lineage>
</organism>
<dbReference type="RefSeq" id="XP_073555556.1">
    <property type="nucleotide sequence ID" value="XM_073705830.1"/>
</dbReference>
<accession>A0ABY2GVN8</accession>
<evidence type="ECO:0000313" key="2">
    <source>
        <dbReference type="EMBL" id="TFA99354.1"/>
    </source>
</evidence>
<feature type="compositionally biased region" description="Basic residues" evidence="1">
    <location>
        <begin position="103"/>
        <end position="115"/>
    </location>
</feature>
<feature type="region of interest" description="Disordered" evidence="1">
    <location>
        <begin position="61"/>
        <end position="192"/>
    </location>
</feature>
<feature type="compositionally biased region" description="Basic residues" evidence="1">
    <location>
        <begin position="183"/>
        <end position="192"/>
    </location>
</feature>
<feature type="compositionally biased region" description="Low complexity" evidence="1">
    <location>
        <begin position="156"/>
        <end position="165"/>
    </location>
</feature>
<evidence type="ECO:0000313" key="3">
    <source>
        <dbReference type="Proteomes" id="UP001642720"/>
    </source>
</evidence>
<protein>
    <submittedName>
        <fullName evidence="2">Uncharacterized protein</fullName>
    </submittedName>
</protein>
<keyword evidence="3" id="KW-1185">Reference proteome</keyword>
<sequence length="192" mass="21753">CWKRPPFVACPLHLPTPAAPPPAIDCEVHSPALLLLAVTCEQNLKALQPADSLPYRTVPYWTVPDREPEPASTTTTTTTSTLFPHTCTRPPNSNPLHTQPARLARHSRTPHHKERNRQQAEDKEKIEQGLTRSGNITHDAEEETDETRTHSRTRTQNRATTTTQSQKRKQRRTHAQTAWGKSSRSKKLGQRR</sequence>
<proteinExistence type="predicted"/>
<reference evidence="2 3" key="1">
    <citation type="submission" date="2018-01" db="EMBL/GenBank/DDBJ databases">
        <title>Genome characterization of the sugarcane-associated fungus Trichoderma ghanense CCMA-1212 and their application in lignocelulose bioconversion.</title>
        <authorList>
            <person name="Steindorff A.S."/>
            <person name="Mendes T.D."/>
            <person name="Vilela E.S.D."/>
            <person name="Rodrigues D.S."/>
            <person name="Formighieri E.F."/>
            <person name="Melo I.S."/>
            <person name="Favaro L.C.L."/>
        </authorList>
    </citation>
    <scope>NUCLEOTIDE SEQUENCE [LARGE SCALE GENOMIC DNA]</scope>
    <source>
        <strain evidence="2 3">CCMA-1212</strain>
    </source>
</reference>
<dbReference type="GeneID" id="300580280"/>
<gene>
    <name evidence="2" type="ORF">CCMA1212_008713</name>
</gene>
<feature type="compositionally biased region" description="Basic and acidic residues" evidence="1">
    <location>
        <begin position="116"/>
        <end position="127"/>
    </location>
</feature>
<dbReference type="Proteomes" id="UP001642720">
    <property type="component" value="Unassembled WGS sequence"/>
</dbReference>
<feature type="non-terminal residue" evidence="2">
    <location>
        <position position="1"/>
    </location>
</feature>
<evidence type="ECO:0000256" key="1">
    <source>
        <dbReference type="SAM" id="MobiDB-lite"/>
    </source>
</evidence>
<name>A0ABY2GVN8_9HYPO</name>
<dbReference type="EMBL" id="PPTA01000014">
    <property type="protein sequence ID" value="TFA99354.1"/>
    <property type="molecule type" value="Genomic_DNA"/>
</dbReference>
<comment type="caution">
    <text evidence="2">The sequence shown here is derived from an EMBL/GenBank/DDBJ whole genome shotgun (WGS) entry which is preliminary data.</text>
</comment>